<evidence type="ECO:0000256" key="2">
    <source>
        <dbReference type="HAMAP-Rule" id="MF_00973"/>
    </source>
</evidence>
<name>A0A7D3XHH8_9BACL</name>
<dbReference type="AlphaFoldDB" id="A0A7D3XHH8"/>
<keyword evidence="4" id="KW-1185">Reference proteome</keyword>
<accession>A0A7D3XHH8</accession>
<comment type="function">
    <text evidence="2">Required for morphogenesis under gluconeogenic growth conditions.</text>
</comment>
<proteinExistence type="inferred from homology"/>
<keyword evidence="1 2" id="KW-0963">Cytoplasm</keyword>
<dbReference type="CDD" id="cd07187">
    <property type="entry name" value="YvcK_like"/>
    <property type="match status" value="1"/>
</dbReference>
<dbReference type="RefSeq" id="WP_173219544.1">
    <property type="nucleotide sequence ID" value="NZ_CP048104.1"/>
</dbReference>
<comment type="similarity">
    <text evidence="2">Belongs to the gluconeogenesis factor family.</text>
</comment>
<sequence>MKSMESNGRHVPRLVVIGGGTGLAVMLRGLKQYAVDITAIVTVADDGGSSGRLRSDMRMPPPGDIRNVLVALADTEPLLEKMLQYRFQNGNGLAGHNLGNLIIAAMMEITGDFTHAIQEVSRVLAVRGRVLPSTNQDVVLGAEMEDGSVVKGESRIPRSGKKIHRVFLDPPEPKPVQDAIEAIQQADGIVIGPGSLYTSILPNLLVKGVTDAIRLSQGKKIYICNVMTQAGETDDFTAADHLAAIYAHVGDNIFDVAIVNDKLPPPLIQEQYALEGATTVLPDVEAIKDLGCDVLVADLLQYQSVLRHDAVRLSHYIVELVQGCHSES</sequence>
<dbReference type="InterPro" id="IPR002882">
    <property type="entry name" value="CofD"/>
</dbReference>
<dbReference type="EMBL" id="CP048104">
    <property type="protein sequence ID" value="QKG83219.1"/>
    <property type="molecule type" value="Genomic_DNA"/>
</dbReference>
<dbReference type="Proteomes" id="UP000503088">
    <property type="component" value="Chromosome"/>
</dbReference>
<dbReference type="PANTHER" id="PTHR30135">
    <property type="entry name" value="UNCHARACTERIZED PROTEIN YVCK-RELATED"/>
    <property type="match status" value="1"/>
</dbReference>
<dbReference type="GO" id="GO:0005737">
    <property type="term" value="C:cytoplasm"/>
    <property type="evidence" value="ECO:0007669"/>
    <property type="project" value="UniProtKB-SubCell"/>
</dbReference>
<dbReference type="GO" id="GO:0043743">
    <property type="term" value="F:LPPG:FO 2-phospho-L-lactate transferase activity"/>
    <property type="evidence" value="ECO:0007669"/>
    <property type="project" value="InterPro"/>
</dbReference>
<dbReference type="Pfam" id="PF01933">
    <property type="entry name" value="CofD"/>
    <property type="match status" value="1"/>
</dbReference>
<dbReference type="KEGG" id="kpul:GXN76_01220"/>
<evidence type="ECO:0000256" key="1">
    <source>
        <dbReference type="ARBA" id="ARBA00022490"/>
    </source>
</evidence>
<dbReference type="Gene3D" id="3.40.50.10680">
    <property type="entry name" value="CofD-like domains"/>
    <property type="match status" value="1"/>
</dbReference>
<dbReference type="NCBIfam" id="TIGR01826">
    <property type="entry name" value="CofD_related"/>
    <property type="match status" value="1"/>
</dbReference>
<dbReference type="InterPro" id="IPR010119">
    <property type="entry name" value="Gluconeogen_factor"/>
</dbReference>
<reference evidence="3 4" key="1">
    <citation type="submission" date="2020-01" db="EMBL/GenBank/DDBJ databases">
        <authorList>
            <person name="Gulvik C.A."/>
            <person name="Batra D.G."/>
        </authorList>
    </citation>
    <scope>NUCLEOTIDE SEQUENCE [LARGE SCALE GENOMIC DNA]</scope>
    <source>
        <strain evidence="3 4">W9323</strain>
    </source>
</reference>
<evidence type="ECO:0000313" key="4">
    <source>
        <dbReference type="Proteomes" id="UP000503088"/>
    </source>
</evidence>
<comment type="subcellular location">
    <subcellularLocation>
        <location evidence="2">Cytoplasm</location>
    </subcellularLocation>
</comment>
<gene>
    <name evidence="3" type="ORF">GXN76_01220</name>
</gene>
<evidence type="ECO:0000313" key="3">
    <source>
        <dbReference type="EMBL" id="QKG83219.1"/>
    </source>
</evidence>
<dbReference type="PANTHER" id="PTHR30135:SF3">
    <property type="entry name" value="GLUCONEOGENESIS FACTOR-RELATED"/>
    <property type="match status" value="1"/>
</dbReference>
<dbReference type="GO" id="GO:0008360">
    <property type="term" value="P:regulation of cell shape"/>
    <property type="evidence" value="ECO:0007669"/>
    <property type="project" value="UniProtKB-UniRule"/>
</dbReference>
<organism evidence="3 4">
    <name type="scientific">Kroppenstedtia pulmonis</name>
    <dbReference type="NCBI Taxonomy" id="1380685"/>
    <lineage>
        <taxon>Bacteria</taxon>
        <taxon>Bacillati</taxon>
        <taxon>Bacillota</taxon>
        <taxon>Bacilli</taxon>
        <taxon>Bacillales</taxon>
        <taxon>Thermoactinomycetaceae</taxon>
        <taxon>Kroppenstedtia</taxon>
    </lineage>
</organism>
<dbReference type="InterPro" id="IPR038136">
    <property type="entry name" value="CofD-like_dom_sf"/>
</dbReference>
<dbReference type="HAMAP" id="MF_00973">
    <property type="entry name" value="Gluconeogen_factor"/>
    <property type="match status" value="1"/>
</dbReference>
<dbReference type="SUPFAM" id="SSF142338">
    <property type="entry name" value="CofD-like"/>
    <property type="match status" value="1"/>
</dbReference>
<protein>
    <recommendedName>
        <fullName evidence="2">Gluconeogenesis factor</fullName>
    </recommendedName>
</protein>